<proteinExistence type="predicted"/>
<dbReference type="PANTHER" id="PTHR30015:SF6">
    <property type="entry name" value="SLL1429 PROTEIN"/>
    <property type="match status" value="1"/>
</dbReference>
<feature type="domain" description="Restriction endonuclease type IV Mrr" evidence="1">
    <location>
        <begin position="5"/>
        <end position="114"/>
    </location>
</feature>
<dbReference type="KEGG" id="dbk:DGMP_01570"/>
<protein>
    <recommendedName>
        <fullName evidence="1">Restriction endonuclease type IV Mrr domain-containing protein</fullName>
    </recommendedName>
</protein>
<dbReference type="InterPro" id="IPR007560">
    <property type="entry name" value="Restrct_endonuc_IV_Mrr"/>
</dbReference>
<evidence type="ECO:0000313" key="3">
    <source>
        <dbReference type="Proteomes" id="UP000826725"/>
    </source>
</evidence>
<evidence type="ECO:0000313" key="2">
    <source>
        <dbReference type="EMBL" id="BCL59464.1"/>
    </source>
</evidence>
<organism evidence="2 3">
    <name type="scientific">Desulfomarina profundi</name>
    <dbReference type="NCBI Taxonomy" id="2772557"/>
    <lineage>
        <taxon>Bacteria</taxon>
        <taxon>Pseudomonadati</taxon>
        <taxon>Thermodesulfobacteriota</taxon>
        <taxon>Desulfobulbia</taxon>
        <taxon>Desulfobulbales</taxon>
        <taxon>Desulfobulbaceae</taxon>
        <taxon>Desulfomarina</taxon>
    </lineage>
</organism>
<sequence length="307" mass="35609">MSNVDNLSGLEFEKYIAWLLGRKGYQEVEITKGSGDFGVDIVASFGGSKYAIQVKRYSSNVSRRAVSDAVAGKGHYFCSEAMVITNSHFTKQAKIFAESVNCVLVDRDILISWIMECYSEDRNYIEPIGAINTTIPDDVMEQICKYAKETWPDSIHLQQTDIEINVEAYNKISRIKDRGNNKIPKKVWNFIIQSAKEDSHGDFSIELENLQNNIKWWENELNLKEAPQSVINNIFNYFYDDKYETLFSKRYSIEREAEGYHLLKELKKSRSLPRIEFNKLYAKAQRENPKSYRGTYNDLKTSLDNYK</sequence>
<gene>
    <name evidence="2" type="ORF">DGMP_01570</name>
</gene>
<evidence type="ECO:0000259" key="1">
    <source>
        <dbReference type="Pfam" id="PF04471"/>
    </source>
</evidence>
<keyword evidence="3" id="KW-1185">Reference proteome</keyword>
<dbReference type="GO" id="GO:0009307">
    <property type="term" value="P:DNA restriction-modification system"/>
    <property type="evidence" value="ECO:0007669"/>
    <property type="project" value="InterPro"/>
</dbReference>
<dbReference type="PANTHER" id="PTHR30015">
    <property type="entry name" value="MRR RESTRICTION SYSTEM PROTEIN"/>
    <property type="match status" value="1"/>
</dbReference>
<name>A0A8D5JG06_9BACT</name>
<reference evidence="2" key="1">
    <citation type="submission" date="2020-09" db="EMBL/GenBank/DDBJ databases">
        <title>Desulfogranum mesoprofundum gen. nov., sp. nov., a novel mesophilic, sulfate-reducing chemolithoautotroph isolated from a deep-sea hydrothermal vent chimney in the Suiyo Seamount.</title>
        <authorList>
            <person name="Hashimoto Y."/>
            <person name="Nakagawa S."/>
        </authorList>
    </citation>
    <scope>NUCLEOTIDE SEQUENCE</scope>
    <source>
        <strain evidence="2">KT2</strain>
    </source>
</reference>
<dbReference type="GO" id="GO:0003677">
    <property type="term" value="F:DNA binding"/>
    <property type="evidence" value="ECO:0007669"/>
    <property type="project" value="InterPro"/>
</dbReference>
<dbReference type="Proteomes" id="UP000826725">
    <property type="component" value="Chromosome"/>
</dbReference>
<dbReference type="AlphaFoldDB" id="A0A8D5JG06"/>
<dbReference type="Pfam" id="PF04471">
    <property type="entry name" value="Mrr_cat"/>
    <property type="match status" value="1"/>
</dbReference>
<dbReference type="EMBL" id="AP024086">
    <property type="protein sequence ID" value="BCL59464.1"/>
    <property type="molecule type" value="Genomic_DNA"/>
</dbReference>
<dbReference type="InterPro" id="IPR052906">
    <property type="entry name" value="Type_IV_Methyl-Rstrct_Enzyme"/>
</dbReference>
<dbReference type="GO" id="GO:0015666">
    <property type="term" value="F:restriction endodeoxyribonuclease activity"/>
    <property type="evidence" value="ECO:0007669"/>
    <property type="project" value="TreeGrafter"/>
</dbReference>
<accession>A0A8D5JG06</accession>